<dbReference type="EMBL" id="JWZT01004318">
    <property type="protein sequence ID" value="KII64382.1"/>
    <property type="molecule type" value="Genomic_DNA"/>
</dbReference>
<dbReference type="GO" id="GO:0006892">
    <property type="term" value="P:post-Golgi vesicle-mediated transport"/>
    <property type="evidence" value="ECO:0007669"/>
    <property type="project" value="TreeGrafter"/>
</dbReference>
<dbReference type="Pfam" id="PF15901">
    <property type="entry name" value="Sortilin_C"/>
    <property type="match status" value="1"/>
</dbReference>
<dbReference type="OrthoDB" id="5949766at2759"/>
<gene>
    <name evidence="2" type="ORF">RF11_08348</name>
</gene>
<dbReference type="Proteomes" id="UP000031668">
    <property type="component" value="Unassembled WGS sequence"/>
</dbReference>
<name>A0A0C2MRK3_THEKT</name>
<protein>
    <submittedName>
        <fullName evidence="2">Vacuolar protein sorting/targeting protein 10</fullName>
    </submittedName>
</protein>
<dbReference type="PANTHER" id="PTHR12106:SF27">
    <property type="entry name" value="SORTILIN-RELATED RECEPTOR"/>
    <property type="match status" value="1"/>
</dbReference>
<dbReference type="PANTHER" id="PTHR12106">
    <property type="entry name" value="SORTILIN RELATED"/>
    <property type="match status" value="1"/>
</dbReference>
<dbReference type="GO" id="GO:0005794">
    <property type="term" value="C:Golgi apparatus"/>
    <property type="evidence" value="ECO:0007669"/>
    <property type="project" value="TreeGrafter"/>
</dbReference>
<organism evidence="2 3">
    <name type="scientific">Thelohanellus kitauei</name>
    <name type="common">Myxosporean</name>
    <dbReference type="NCBI Taxonomy" id="669202"/>
    <lineage>
        <taxon>Eukaryota</taxon>
        <taxon>Metazoa</taxon>
        <taxon>Cnidaria</taxon>
        <taxon>Myxozoa</taxon>
        <taxon>Myxosporea</taxon>
        <taxon>Bivalvulida</taxon>
        <taxon>Platysporina</taxon>
        <taxon>Myxobolidae</taxon>
        <taxon>Thelohanellus</taxon>
    </lineage>
</organism>
<accession>A0A0C2MRK3</accession>
<evidence type="ECO:0000313" key="2">
    <source>
        <dbReference type="EMBL" id="KII64382.1"/>
    </source>
</evidence>
<keyword evidence="3" id="KW-1185">Reference proteome</keyword>
<feature type="domain" description="Sortilin C-terminal" evidence="1">
    <location>
        <begin position="281"/>
        <end position="341"/>
    </location>
</feature>
<proteinExistence type="predicted"/>
<comment type="caution">
    <text evidence="2">The sequence shown here is derived from an EMBL/GenBank/DDBJ whole genome shotgun (WGS) entry which is preliminary data.</text>
</comment>
<dbReference type="InterPro" id="IPR031777">
    <property type="entry name" value="Sortilin_C"/>
</dbReference>
<dbReference type="InterPro" id="IPR050310">
    <property type="entry name" value="VPS10-sortilin"/>
</dbReference>
<evidence type="ECO:0000313" key="3">
    <source>
        <dbReference type="Proteomes" id="UP000031668"/>
    </source>
</evidence>
<dbReference type="SUPFAM" id="SSF110296">
    <property type="entry name" value="Oligoxyloglucan reducing end-specific cellobiohydrolase"/>
    <property type="match status" value="1"/>
</dbReference>
<sequence>MKKNIIIGISGLETSNVITKTFNLNVFGGRPDLSILWNYKQFFYLHGDFYFLVQRNASSLCLFSLNKYDDLIQQFCYLKKYEESDNKCPIIINPHLNGVIYANFKTDDSKTRTKVSFDNGKTFNPLVLEGQSVSSLKYDSWIELDFICSMELQNHNFQEAWIVKFDGTYHRKGLSSHHTFISLNGGKSWKMLHAQIDNFIVLNHGGLIFGSEIGTSNIKFSFNEGINWNTKNIWAKKVIGIKPLQFPDNLAIAAIHYKEDTHTYYLFIYNFSSIFSILSLIIEQICKITDFKAWHVPRYFQNCFQGQQISYLKKKSQLICMDNRTIIQQDIKTCPCFLLDFPWY</sequence>
<evidence type="ECO:0000259" key="1">
    <source>
        <dbReference type="Pfam" id="PF15901"/>
    </source>
</evidence>
<dbReference type="GO" id="GO:0016020">
    <property type="term" value="C:membrane"/>
    <property type="evidence" value="ECO:0007669"/>
    <property type="project" value="TreeGrafter"/>
</dbReference>
<reference evidence="2 3" key="1">
    <citation type="journal article" date="2014" name="Genome Biol. Evol.">
        <title>The genome of the myxosporean Thelohanellus kitauei shows adaptations to nutrient acquisition within its fish host.</title>
        <authorList>
            <person name="Yang Y."/>
            <person name="Xiong J."/>
            <person name="Zhou Z."/>
            <person name="Huo F."/>
            <person name="Miao W."/>
            <person name="Ran C."/>
            <person name="Liu Y."/>
            <person name="Zhang J."/>
            <person name="Feng J."/>
            <person name="Wang M."/>
            <person name="Wang M."/>
            <person name="Wang L."/>
            <person name="Yao B."/>
        </authorList>
    </citation>
    <scope>NUCLEOTIDE SEQUENCE [LARGE SCALE GENOMIC DNA]</scope>
    <source>
        <strain evidence="2">Wuqing</strain>
    </source>
</reference>
<dbReference type="AlphaFoldDB" id="A0A0C2MRK3"/>